<dbReference type="InterPro" id="IPR050446">
    <property type="entry name" value="FAD-oxidoreductase/Apoptosis"/>
</dbReference>
<dbReference type="EMBL" id="SMGR01000002">
    <property type="protein sequence ID" value="TCL01242.1"/>
    <property type="molecule type" value="Genomic_DNA"/>
</dbReference>
<dbReference type="SUPFAM" id="SSF51905">
    <property type="entry name" value="FAD/NAD(P)-binding domain"/>
    <property type="match status" value="2"/>
</dbReference>
<dbReference type="InterPro" id="IPR023753">
    <property type="entry name" value="FAD/NAD-binding_dom"/>
</dbReference>
<comment type="caution">
    <text evidence="7">The sequence shown here is derived from an EMBL/GenBank/DDBJ whole genome shotgun (WGS) entry which is preliminary data.</text>
</comment>
<keyword evidence="7" id="KW-0223">Dioxygenase</keyword>
<evidence type="ECO:0000313" key="8">
    <source>
        <dbReference type="Proteomes" id="UP000295673"/>
    </source>
</evidence>
<dbReference type="AlphaFoldDB" id="A0A4R1N5C4"/>
<feature type="domain" description="Reductase C-terminal" evidence="6">
    <location>
        <begin position="324"/>
        <end position="407"/>
    </location>
</feature>
<dbReference type="GO" id="GO:0005737">
    <property type="term" value="C:cytoplasm"/>
    <property type="evidence" value="ECO:0007669"/>
    <property type="project" value="TreeGrafter"/>
</dbReference>
<reference evidence="7 8" key="1">
    <citation type="submission" date="2019-03" db="EMBL/GenBank/DDBJ databases">
        <title>Genomic Encyclopedia of Archaeal and Bacterial Type Strains, Phase II (KMG-II): from individual species to whole genera.</title>
        <authorList>
            <person name="Goeker M."/>
        </authorList>
    </citation>
    <scope>NUCLEOTIDE SEQUENCE [LARGE SCALE GENOMIC DNA]</scope>
    <source>
        <strain evidence="7 8">DSM 26433</strain>
    </source>
</reference>
<name>A0A4R1N5C4_9RHOB</name>
<gene>
    <name evidence="7" type="ORF">BXY66_2554</name>
</gene>
<dbReference type="Pfam" id="PF14759">
    <property type="entry name" value="Reductase_C"/>
    <property type="match status" value="1"/>
</dbReference>
<accession>A0A4R1N5C4</accession>
<comment type="cofactor">
    <cofactor evidence="1">
        <name>FAD</name>
        <dbReference type="ChEBI" id="CHEBI:57692"/>
    </cofactor>
</comment>
<dbReference type="InterPro" id="IPR036188">
    <property type="entry name" value="FAD/NAD-bd_sf"/>
</dbReference>
<dbReference type="PROSITE" id="PS51257">
    <property type="entry name" value="PROKAR_LIPOPROTEIN"/>
    <property type="match status" value="1"/>
</dbReference>
<evidence type="ECO:0000313" key="7">
    <source>
        <dbReference type="EMBL" id="TCL01242.1"/>
    </source>
</evidence>
<sequence>MISRESDVTHVVVIGAGQAGSSCVAKLRNGGFEGDVTLIGAEPVPPYQRPPLSKKYLLGEMELERLFLRPESFYAEQNIKLRTGTKVTGIDSVSKTVSIGAETLRYDHLVLTTGSEPRRLPAAIGGDLEGVFLVRDLADADAMAPEFEEGSRVLIVGGGYIGLEAAAVAASKGLKVTLVEMADRILQRVAAPETSDYFRDLHTSHGVEIVEGVGLERLTGEGHVSGAVLTDGRELDVDFVIVGVGISPATALAELAGVTLDNGIATDAGGQTSDPAIWAAGDCTSFPYRGGRIRLESVPNAIDQAEVVAENIMGAGKEYVAKPWFWSDQFDVKLQIAGLNAGYDSVVRREGEGGSVSFWYYGGEELLAVDAMNAPRDYMIGKRLIEGGKSPSPAVISDPETDMKALMRM</sequence>
<evidence type="ECO:0000259" key="5">
    <source>
        <dbReference type="Pfam" id="PF07992"/>
    </source>
</evidence>
<keyword evidence="2" id="KW-0285">Flavoprotein</keyword>
<keyword evidence="8" id="KW-1185">Reference proteome</keyword>
<evidence type="ECO:0000256" key="2">
    <source>
        <dbReference type="ARBA" id="ARBA00022630"/>
    </source>
</evidence>
<dbReference type="SUPFAM" id="SSF55424">
    <property type="entry name" value="FAD/NAD-linked reductases, dimerisation (C-terminal) domain"/>
    <property type="match status" value="1"/>
</dbReference>
<dbReference type="PRINTS" id="PR00368">
    <property type="entry name" value="FADPNR"/>
</dbReference>
<dbReference type="InterPro" id="IPR016156">
    <property type="entry name" value="FAD/NAD-linked_Rdtase_dimer_sf"/>
</dbReference>
<feature type="domain" description="FAD/NAD(P)-binding" evidence="5">
    <location>
        <begin position="10"/>
        <end position="305"/>
    </location>
</feature>
<dbReference type="InterPro" id="IPR028202">
    <property type="entry name" value="Reductase_C"/>
</dbReference>
<dbReference type="PANTHER" id="PTHR43557">
    <property type="entry name" value="APOPTOSIS-INDUCING FACTOR 1"/>
    <property type="match status" value="1"/>
</dbReference>
<dbReference type="GO" id="GO:0051213">
    <property type="term" value="F:dioxygenase activity"/>
    <property type="evidence" value="ECO:0007669"/>
    <property type="project" value="UniProtKB-KW"/>
</dbReference>
<dbReference type="Gene3D" id="3.30.390.30">
    <property type="match status" value="1"/>
</dbReference>
<organism evidence="7 8">
    <name type="scientific">Shimia isoporae</name>
    <dbReference type="NCBI Taxonomy" id="647720"/>
    <lineage>
        <taxon>Bacteria</taxon>
        <taxon>Pseudomonadati</taxon>
        <taxon>Pseudomonadota</taxon>
        <taxon>Alphaproteobacteria</taxon>
        <taxon>Rhodobacterales</taxon>
        <taxon>Roseobacteraceae</taxon>
    </lineage>
</organism>
<keyword evidence="4" id="KW-0560">Oxidoreductase</keyword>
<evidence type="ECO:0000259" key="6">
    <source>
        <dbReference type="Pfam" id="PF14759"/>
    </source>
</evidence>
<protein>
    <submittedName>
        <fullName evidence="7">3-phenylpropionate/trans-cinnamate dioxygenase ferredoxin reductase subunit</fullName>
    </submittedName>
</protein>
<dbReference type="GO" id="GO:0016651">
    <property type="term" value="F:oxidoreductase activity, acting on NAD(P)H"/>
    <property type="evidence" value="ECO:0007669"/>
    <property type="project" value="TreeGrafter"/>
</dbReference>
<dbReference type="Pfam" id="PF07992">
    <property type="entry name" value="Pyr_redox_2"/>
    <property type="match status" value="1"/>
</dbReference>
<evidence type="ECO:0000256" key="4">
    <source>
        <dbReference type="ARBA" id="ARBA00023002"/>
    </source>
</evidence>
<dbReference type="Gene3D" id="3.50.50.60">
    <property type="entry name" value="FAD/NAD(P)-binding domain"/>
    <property type="match status" value="2"/>
</dbReference>
<dbReference type="PRINTS" id="PR00411">
    <property type="entry name" value="PNDRDTASEI"/>
</dbReference>
<evidence type="ECO:0000256" key="3">
    <source>
        <dbReference type="ARBA" id="ARBA00022827"/>
    </source>
</evidence>
<dbReference type="PANTHER" id="PTHR43557:SF2">
    <property type="entry name" value="RIESKE DOMAIN-CONTAINING PROTEIN-RELATED"/>
    <property type="match status" value="1"/>
</dbReference>
<proteinExistence type="predicted"/>
<evidence type="ECO:0000256" key="1">
    <source>
        <dbReference type="ARBA" id="ARBA00001974"/>
    </source>
</evidence>
<keyword evidence="3" id="KW-0274">FAD</keyword>
<dbReference type="Proteomes" id="UP000295673">
    <property type="component" value="Unassembled WGS sequence"/>
</dbReference>